<dbReference type="SUPFAM" id="SSF103473">
    <property type="entry name" value="MFS general substrate transporter"/>
    <property type="match status" value="1"/>
</dbReference>
<dbReference type="PANTHER" id="PTHR10924">
    <property type="entry name" value="MAJOR FACILITATOR SUPERFAMILY PROTEIN-RELATED"/>
    <property type="match status" value="1"/>
</dbReference>
<feature type="transmembrane region" description="Helical" evidence="5">
    <location>
        <begin position="148"/>
        <end position="166"/>
    </location>
</feature>
<dbReference type="InterPro" id="IPR049680">
    <property type="entry name" value="FLVCR1-2_SLC49-like"/>
</dbReference>
<dbReference type="Proteomes" id="UP001194580">
    <property type="component" value="Unassembled WGS sequence"/>
</dbReference>
<dbReference type="Pfam" id="PF07690">
    <property type="entry name" value="MFS_1"/>
    <property type="match status" value="1"/>
</dbReference>
<feature type="transmembrane region" description="Helical" evidence="5">
    <location>
        <begin position="342"/>
        <end position="358"/>
    </location>
</feature>
<comment type="subcellular location">
    <subcellularLocation>
        <location evidence="1">Membrane</location>
        <topology evidence="1">Multi-pass membrane protein</topology>
    </subcellularLocation>
</comment>
<dbReference type="PROSITE" id="PS50850">
    <property type="entry name" value="MFS"/>
    <property type="match status" value="1"/>
</dbReference>
<evidence type="ECO:0000256" key="4">
    <source>
        <dbReference type="ARBA" id="ARBA00023136"/>
    </source>
</evidence>
<dbReference type="GO" id="GO:0022857">
    <property type="term" value="F:transmembrane transporter activity"/>
    <property type="evidence" value="ECO:0007669"/>
    <property type="project" value="InterPro"/>
</dbReference>
<dbReference type="EMBL" id="JAAAIL010000037">
    <property type="protein sequence ID" value="KAG0280997.1"/>
    <property type="molecule type" value="Genomic_DNA"/>
</dbReference>
<dbReference type="PANTHER" id="PTHR10924:SF6">
    <property type="entry name" value="SOLUTE CARRIER FAMILY 49 MEMBER A3"/>
    <property type="match status" value="1"/>
</dbReference>
<evidence type="ECO:0000256" key="5">
    <source>
        <dbReference type="SAM" id="Phobius"/>
    </source>
</evidence>
<dbReference type="InterPro" id="IPR020846">
    <property type="entry name" value="MFS_dom"/>
</dbReference>
<feature type="transmembrane region" description="Helical" evidence="5">
    <location>
        <begin position="273"/>
        <end position="297"/>
    </location>
</feature>
<comment type="caution">
    <text evidence="7">The sequence shown here is derived from an EMBL/GenBank/DDBJ whole genome shotgun (WGS) entry which is preliminary data.</text>
</comment>
<feature type="transmembrane region" description="Helical" evidence="5">
    <location>
        <begin position="49"/>
        <end position="72"/>
    </location>
</feature>
<evidence type="ECO:0000256" key="3">
    <source>
        <dbReference type="ARBA" id="ARBA00022989"/>
    </source>
</evidence>
<keyword evidence="4 5" id="KW-0472">Membrane</keyword>
<keyword evidence="2 5" id="KW-0812">Transmembrane</keyword>
<evidence type="ECO:0000256" key="2">
    <source>
        <dbReference type="ARBA" id="ARBA00022692"/>
    </source>
</evidence>
<dbReference type="InterPro" id="IPR036259">
    <property type="entry name" value="MFS_trans_sf"/>
</dbReference>
<evidence type="ECO:0000259" key="6">
    <source>
        <dbReference type="PROSITE" id="PS50850"/>
    </source>
</evidence>
<feature type="transmembrane region" description="Helical" evidence="5">
    <location>
        <begin position="186"/>
        <end position="205"/>
    </location>
</feature>
<dbReference type="AlphaFoldDB" id="A0AAD4H9V7"/>
<proteinExistence type="predicted"/>
<gene>
    <name evidence="7" type="ORF">BGZ95_007523</name>
</gene>
<feature type="transmembrane region" description="Helical" evidence="5">
    <location>
        <begin position="78"/>
        <end position="101"/>
    </location>
</feature>
<organism evidence="7 8">
    <name type="scientific">Linnemannia exigua</name>
    <dbReference type="NCBI Taxonomy" id="604196"/>
    <lineage>
        <taxon>Eukaryota</taxon>
        <taxon>Fungi</taxon>
        <taxon>Fungi incertae sedis</taxon>
        <taxon>Mucoromycota</taxon>
        <taxon>Mortierellomycotina</taxon>
        <taxon>Mortierellomycetes</taxon>
        <taxon>Mortierellales</taxon>
        <taxon>Mortierellaceae</taxon>
        <taxon>Linnemannia</taxon>
    </lineage>
</organism>
<feature type="domain" description="Major facilitator superfamily (MFS) profile" evidence="6">
    <location>
        <begin position="47"/>
        <end position="459"/>
    </location>
</feature>
<feature type="transmembrane region" description="Helical" evidence="5">
    <location>
        <begin position="217"/>
        <end position="237"/>
    </location>
</feature>
<accession>A0AAD4H9V7</accession>
<feature type="transmembrane region" description="Helical" evidence="5">
    <location>
        <begin position="364"/>
        <end position="383"/>
    </location>
</feature>
<evidence type="ECO:0000256" key="1">
    <source>
        <dbReference type="ARBA" id="ARBA00004141"/>
    </source>
</evidence>
<sequence>MNDSQQQIPLLDAFSIPQRISMQDAVAVPIHDPLPSKPPTVYRTYKARYIGLFAIVTLNIATGFVWLTYSAVPVQAMSYLNCSGSIINLTSILYFIAYVLMAPISGWMCERHGIRRSLVFGAVLQIIGSWIRFSGTLVESTPQRPEGRLALTLIGQVIAAAAQPFFMNVPPKYAAVWFSERGRATATMIGSVSGSVAAALAQLAIPAITTDTESVKRTVLVCAVISVIALLPTLFIAERPPTPPSPSAAEALLKTKEEPFFVSLKKALTNPQFLLMMLVFGTFTACFSSFTALIAQFTAPYGYTSSEAGYFGAAMILSGLIGACISAPLLDKFKHLNGFSKIMVVISSCMFIALNFAIRRNFFGGLLAISIILGISGFSVLPAGLEYGVEITYPVTPASSTSLLWGFGQLLTVIFLSILGVLQNDELSATRGINPPMIFIAVWAVVFGVVPMFMIKTQYLRAEAEEAMRQREKCGQQPQQQQELTQLREC</sequence>
<protein>
    <recommendedName>
        <fullName evidence="6">Major facilitator superfamily (MFS) profile domain-containing protein</fullName>
    </recommendedName>
</protein>
<dbReference type="Gene3D" id="1.20.1250.20">
    <property type="entry name" value="MFS general substrate transporter like domains"/>
    <property type="match status" value="2"/>
</dbReference>
<feature type="transmembrane region" description="Helical" evidence="5">
    <location>
        <begin position="403"/>
        <end position="422"/>
    </location>
</feature>
<reference evidence="7" key="1">
    <citation type="journal article" date="2020" name="Fungal Divers.">
        <title>Resolving the Mortierellaceae phylogeny through synthesis of multi-gene phylogenetics and phylogenomics.</title>
        <authorList>
            <person name="Vandepol N."/>
            <person name="Liber J."/>
            <person name="Desiro A."/>
            <person name="Na H."/>
            <person name="Kennedy M."/>
            <person name="Barry K."/>
            <person name="Grigoriev I.V."/>
            <person name="Miller A.N."/>
            <person name="O'Donnell K."/>
            <person name="Stajich J.E."/>
            <person name="Bonito G."/>
        </authorList>
    </citation>
    <scope>NUCLEOTIDE SEQUENCE</scope>
    <source>
        <strain evidence="7">NRRL 28262</strain>
    </source>
</reference>
<evidence type="ECO:0000313" key="7">
    <source>
        <dbReference type="EMBL" id="KAG0280997.1"/>
    </source>
</evidence>
<dbReference type="GO" id="GO:0016020">
    <property type="term" value="C:membrane"/>
    <property type="evidence" value="ECO:0007669"/>
    <property type="project" value="UniProtKB-SubCell"/>
</dbReference>
<dbReference type="InterPro" id="IPR011701">
    <property type="entry name" value="MFS"/>
</dbReference>
<feature type="transmembrane region" description="Helical" evidence="5">
    <location>
        <begin position="309"/>
        <end position="330"/>
    </location>
</feature>
<keyword evidence="3 5" id="KW-1133">Transmembrane helix</keyword>
<evidence type="ECO:0000313" key="8">
    <source>
        <dbReference type="Proteomes" id="UP001194580"/>
    </source>
</evidence>
<keyword evidence="8" id="KW-1185">Reference proteome</keyword>
<feature type="transmembrane region" description="Helical" evidence="5">
    <location>
        <begin position="437"/>
        <end position="455"/>
    </location>
</feature>
<name>A0AAD4H9V7_9FUNG</name>